<feature type="non-terminal residue" evidence="1">
    <location>
        <position position="1"/>
    </location>
</feature>
<organism evidence="1">
    <name type="scientific">human gut metagenome</name>
    <dbReference type="NCBI Taxonomy" id="408170"/>
    <lineage>
        <taxon>unclassified sequences</taxon>
        <taxon>metagenomes</taxon>
        <taxon>organismal metagenomes</taxon>
    </lineage>
</organism>
<reference evidence="1" key="1">
    <citation type="submission" date="2013-12" db="EMBL/GenBank/DDBJ databases">
        <title>A Varibaculum cambriense genome reconstructed from a premature infant gut community with otherwise low bacterial novelty that shifts toward anaerobic metabolism during the third week of life.</title>
        <authorList>
            <person name="Brown C.T."/>
            <person name="Sharon I."/>
            <person name="Thomas B.C."/>
            <person name="Castelle C.J."/>
            <person name="Morowitz M.J."/>
            <person name="Banfield J.F."/>
        </authorList>
    </citation>
    <scope>NUCLEOTIDE SEQUENCE</scope>
</reference>
<dbReference type="AlphaFoldDB" id="W1YL24"/>
<evidence type="ECO:0000313" key="1">
    <source>
        <dbReference type="EMBL" id="ETJ43182.1"/>
    </source>
</evidence>
<sequence>SSLDLPMTPALRGPRAMGMYFSGAKLEDKVEFRKQVIACKPEDIVALADVVEPVLNDNHICTMGNEQK</sequence>
<name>W1YL24_9ZZZZ</name>
<proteinExistence type="predicted"/>
<dbReference type="Gene3D" id="3.30.830.10">
    <property type="entry name" value="Metalloenzyme, LuxS/M16 peptidase-like"/>
    <property type="match status" value="1"/>
</dbReference>
<gene>
    <name evidence="1" type="ORF">Q604_UNBC02824G0001</name>
</gene>
<accession>W1YL24</accession>
<protein>
    <submittedName>
        <fullName evidence="1">Peptidase M16C associated protein</fullName>
    </submittedName>
</protein>
<feature type="non-terminal residue" evidence="1">
    <location>
        <position position="68"/>
    </location>
</feature>
<dbReference type="EMBL" id="AZMM01002824">
    <property type="protein sequence ID" value="ETJ43182.1"/>
    <property type="molecule type" value="Genomic_DNA"/>
</dbReference>
<comment type="caution">
    <text evidence="1">The sequence shown here is derived from an EMBL/GenBank/DDBJ whole genome shotgun (WGS) entry which is preliminary data.</text>
</comment>